<keyword evidence="1" id="KW-0472">Membrane</keyword>
<evidence type="ECO:0008006" key="4">
    <source>
        <dbReference type="Google" id="ProtNLM"/>
    </source>
</evidence>
<dbReference type="Proteomes" id="UP000683925">
    <property type="component" value="Unassembled WGS sequence"/>
</dbReference>
<evidence type="ECO:0000256" key="1">
    <source>
        <dbReference type="SAM" id="Phobius"/>
    </source>
</evidence>
<evidence type="ECO:0000313" key="2">
    <source>
        <dbReference type="EMBL" id="CAD8215133.1"/>
    </source>
</evidence>
<proteinExistence type="predicted"/>
<protein>
    <recommendedName>
        <fullName evidence="4">Transmembrane protein</fullName>
    </recommendedName>
</protein>
<keyword evidence="3" id="KW-1185">Reference proteome</keyword>
<evidence type="ECO:0000313" key="3">
    <source>
        <dbReference type="Proteomes" id="UP000683925"/>
    </source>
</evidence>
<gene>
    <name evidence="2" type="ORF">POCTA_138.1.T2080002</name>
</gene>
<dbReference type="EMBL" id="CAJJDP010000212">
    <property type="protein sequence ID" value="CAD8215133.1"/>
    <property type="molecule type" value="Genomic_DNA"/>
</dbReference>
<organism evidence="2 3">
    <name type="scientific">Paramecium octaurelia</name>
    <dbReference type="NCBI Taxonomy" id="43137"/>
    <lineage>
        <taxon>Eukaryota</taxon>
        <taxon>Sar</taxon>
        <taxon>Alveolata</taxon>
        <taxon>Ciliophora</taxon>
        <taxon>Intramacronucleata</taxon>
        <taxon>Oligohymenophorea</taxon>
        <taxon>Peniculida</taxon>
        <taxon>Parameciidae</taxon>
        <taxon>Paramecium</taxon>
    </lineage>
</organism>
<reference evidence="2" key="1">
    <citation type="submission" date="2021-01" db="EMBL/GenBank/DDBJ databases">
        <authorList>
            <consortium name="Genoscope - CEA"/>
            <person name="William W."/>
        </authorList>
    </citation>
    <scope>NUCLEOTIDE SEQUENCE</scope>
</reference>
<keyword evidence="1" id="KW-1133">Transmembrane helix</keyword>
<accession>A0A8S1YMX6</accession>
<feature type="transmembrane region" description="Helical" evidence="1">
    <location>
        <begin position="36"/>
        <end position="56"/>
    </location>
</feature>
<keyword evidence="1" id="KW-0812">Transmembrane</keyword>
<dbReference type="AlphaFoldDB" id="A0A8S1YMX6"/>
<name>A0A8S1YMX6_PAROT</name>
<comment type="caution">
    <text evidence="2">The sequence shown here is derived from an EMBL/GenBank/DDBJ whole genome shotgun (WGS) entry which is preliminary data.</text>
</comment>
<sequence>MSPKISHQSYISDYSLLDLSEEVVNLYYWKIMKVRLILLQLIFYCHSQFTLITIYYQSLIIKIIPLCLTEMSIESYLIFEINQQFFLNYRMYRTNLLYLKLGEQMHSQKLESNSLPNQII</sequence>